<feature type="transmembrane region" description="Helical" evidence="7">
    <location>
        <begin position="26"/>
        <end position="47"/>
    </location>
</feature>
<evidence type="ECO:0000256" key="4">
    <source>
        <dbReference type="ARBA" id="ARBA00022692"/>
    </source>
</evidence>
<keyword evidence="2 7" id="KW-0813">Transport</keyword>
<dbReference type="Gene3D" id="1.10.3720.10">
    <property type="entry name" value="MetI-like"/>
    <property type="match status" value="1"/>
</dbReference>
<evidence type="ECO:0000259" key="8">
    <source>
        <dbReference type="PROSITE" id="PS50928"/>
    </source>
</evidence>
<gene>
    <name evidence="9" type="ORF">ACH4GP_18795</name>
</gene>
<keyword evidence="10" id="KW-1185">Reference proteome</keyword>
<feature type="transmembrane region" description="Helical" evidence="7">
    <location>
        <begin position="142"/>
        <end position="161"/>
    </location>
</feature>
<dbReference type="EMBL" id="JBIRGH010000010">
    <property type="protein sequence ID" value="MFH8586428.1"/>
    <property type="molecule type" value="Genomic_DNA"/>
</dbReference>
<protein>
    <submittedName>
        <fullName evidence="9">ABC transporter permease</fullName>
    </submittedName>
</protein>
<keyword evidence="4 7" id="KW-0812">Transmembrane</keyword>
<dbReference type="Pfam" id="PF00528">
    <property type="entry name" value="BPD_transp_1"/>
    <property type="match status" value="1"/>
</dbReference>
<reference evidence="9 10" key="1">
    <citation type="submission" date="2024-10" db="EMBL/GenBank/DDBJ databases">
        <title>The Natural Products Discovery Center: Release of the First 8490 Sequenced Strains for Exploring Actinobacteria Biosynthetic Diversity.</title>
        <authorList>
            <person name="Kalkreuter E."/>
            <person name="Kautsar S.A."/>
            <person name="Yang D."/>
            <person name="Bader C.D."/>
            <person name="Teijaro C.N."/>
            <person name="Fluegel L."/>
            <person name="Davis C.M."/>
            <person name="Simpson J.R."/>
            <person name="Lauterbach L."/>
            <person name="Steele A.D."/>
            <person name="Gui C."/>
            <person name="Meng S."/>
            <person name="Li G."/>
            <person name="Viehrig K."/>
            <person name="Ye F."/>
            <person name="Su P."/>
            <person name="Kiefer A.F."/>
            <person name="Nichols A."/>
            <person name="Cepeda A.J."/>
            <person name="Yan W."/>
            <person name="Fan B."/>
            <person name="Jiang Y."/>
            <person name="Adhikari A."/>
            <person name="Zheng C.-J."/>
            <person name="Schuster L."/>
            <person name="Cowan T.M."/>
            <person name="Smanski M.J."/>
            <person name="Chevrette M.G."/>
            <person name="De Carvalho L.P.S."/>
            <person name="Shen B."/>
        </authorList>
    </citation>
    <scope>NUCLEOTIDE SEQUENCE [LARGE SCALE GENOMIC DNA]</scope>
    <source>
        <strain evidence="9 10">NPDC018013</strain>
    </source>
</reference>
<dbReference type="PANTHER" id="PTHR30151:SF25">
    <property type="entry name" value="TAURINE TRANSPORT SYSTEM PERMEASE PROTEIN TAUC"/>
    <property type="match status" value="1"/>
</dbReference>
<dbReference type="InterPro" id="IPR000515">
    <property type="entry name" value="MetI-like"/>
</dbReference>
<feature type="domain" description="ABC transmembrane type-1" evidence="8">
    <location>
        <begin position="76"/>
        <end position="260"/>
    </location>
</feature>
<evidence type="ECO:0000313" key="9">
    <source>
        <dbReference type="EMBL" id="MFH8586428.1"/>
    </source>
</evidence>
<feature type="transmembrane region" description="Helical" evidence="7">
    <location>
        <begin position="115"/>
        <end position="136"/>
    </location>
</feature>
<comment type="subcellular location">
    <subcellularLocation>
        <location evidence="1 7">Cell membrane</location>
        <topology evidence="1 7">Multi-pass membrane protein</topology>
    </subcellularLocation>
</comment>
<proteinExistence type="inferred from homology"/>
<dbReference type="Proteomes" id="UP001610990">
    <property type="component" value="Unassembled WGS sequence"/>
</dbReference>
<evidence type="ECO:0000256" key="5">
    <source>
        <dbReference type="ARBA" id="ARBA00022989"/>
    </source>
</evidence>
<keyword evidence="6 7" id="KW-0472">Membrane</keyword>
<organism evidence="9 10">
    <name type="scientific">Streptomyces celluloflavus</name>
    <dbReference type="NCBI Taxonomy" id="58344"/>
    <lineage>
        <taxon>Bacteria</taxon>
        <taxon>Bacillati</taxon>
        <taxon>Actinomycetota</taxon>
        <taxon>Actinomycetes</taxon>
        <taxon>Kitasatosporales</taxon>
        <taxon>Streptomycetaceae</taxon>
        <taxon>Streptomyces</taxon>
    </lineage>
</organism>
<keyword evidence="3" id="KW-1003">Cell membrane</keyword>
<feature type="transmembrane region" description="Helical" evidence="7">
    <location>
        <begin position="205"/>
        <end position="227"/>
    </location>
</feature>
<comment type="caution">
    <text evidence="9">The sequence shown here is derived from an EMBL/GenBank/DDBJ whole genome shotgun (WGS) entry which is preliminary data.</text>
</comment>
<dbReference type="RefSeq" id="WP_397673445.1">
    <property type="nucleotide sequence ID" value="NZ_JBIRGH010000010.1"/>
</dbReference>
<accession>A0ABW7RGX7</accession>
<evidence type="ECO:0000256" key="3">
    <source>
        <dbReference type="ARBA" id="ARBA00022475"/>
    </source>
</evidence>
<evidence type="ECO:0000256" key="2">
    <source>
        <dbReference type="ARBA" id="ARBA00022448"/>
    </source>
</evidence>
<evidence type="ECO:0000256" key="1">
    <source>
        <dbReference type="ARBA" id="ARBA00004651"/>
    </source>
</evidence>
<evidence type="ECO:0000256" key="6">
    <source>
        <dbReference type="ARBA" id="ARBA00023136"/>
    </source>
</evidence>
<evidence type="ECO:0000256" key="7">
    <source>
        <dbReference type="RuleBase" id="RU363032"/>
    </source>
</evidence>
<dbReference type="SUPFAM" id="SSF161098">
    <property type="entry name" value="MetI-like"/>
    <property type="match status" value="1"/>
</dbReference>
<feature type="transmembrane region" description="Helical" evidence="7">
    <location>
        <begin position="182"/>
        <end position="199"/>
    </location>
</feature>
<dbReference type="CDD" id="cd06261">
    <property type="entry name" value="TM_PBP2"/>
    <property type="match status" value="1"/>
</dbReference>
<dbReference type="PROSITE" id="PS50928">
    <property type="entry name" value="ABC_TM1"/>
    <property type="match status" value="1"/>
</dbReference>
<comment type="similarity">
    <text evidence="7">Belongs to the binding-protein-dependent transport system permease family.</text>
</comment>
<name>A0ABW7RGX7_9ACTN</name>
<feature type="transmembrane region" description="Helical" evidence="7">
    <location>
        <begin position="239"/>
        <end position="259"/>
    </location>
</feature>
<keyword evidence="5 7" id="KW-1133">Transmembrane helix</keyword>
<dbReference type="PANTHER" id="PTHR30151">
    <property type="entry name" value="ALKANE SULFONATE ABC TRANSPORTER-RELATED, MEMBRANE SUBUNIT"/>
    <property type="match status" value="1"/>
</dbReference>
<sequence>MSAPADATAARDVAVRARRTAWRRTALGLAVPAGLLLAWQLAARAGAIDTLPFPPPSRIAVRLWDLAASGELGTHTAATLRRLLPGCALGSVTGALAGFVMGVSRTAEAAFGPLFSALYAVPKIATLPLLLLIFGLTETPKVLSVAITVFFVLQINTAAGVRQIDPRLLESARSYGASGLRLLRFVLLPGALPGVLTGLRTAAGLGVVVVVAVEFVASDSGLGYLIWNSWTLFQPDRMYVGLVAVAVLGALFSAAVTLAGRRAMPWRSDGRRWQGRRARAVERG</sequence>
<evidence type="ECO:0000313" key="10">
    <source>
        <dbReference type="Proteomes" id="UP001610990"/>
    </source>
</evidence>
<dbReference type="InterPro" id="IPR035906">
    <property type="entry name" value="MetI-like_sf"/>
</dbReference>